<accession>A0A383V5S0</accession>
<feature type="region of interest" description="Disordered" evidence="1">
    <location>
        <begin position="292"/>
        <end position="335"/>
    </location>
</feature>
<dbReference type="PANTHER" id="PTHR47909:SF2">
    <property type="entry name" value="GPI INOSITOL-DEACYLASE"/>
    <property type="match status" value="1"/>
</dbReference>
<sequence length="335" mass="35418">MMLSGRTSALAASQKPGGARISATGSSSTTSADGPTRGVLILPGLANNAADYAGLSEHLHSRGLATKVVQIGRPDWSRNAAALADMNWWKGTLKPRPAVDWYLQRVSAAMDELKQEVDGAPITMLCHSAGGWLGRVFMLEFGVTGIDRYITLGSPHAPPPPGVEGVVDQTRGILNWCQDAAPGAYHPEVKYVTIAGRKVKGVKLSQQGSWLAKFAGAGYQQVCGDAEVWGDFIVPVPSAHLEGAINVDIDDCFHSPLGTKLKFFGPWYGSDEMVDQWMHYVTDDWDSLQPGWYEEHADGSTTKSSSSSSSSGSGSGNTAGSSEAAPVGAGVPEQL</sequence>
<evidence type="ECO:0008006" key="4">
    <source>
        <dbReference type="Google" id="ProtNLM"/>
    </source>
</evidence>
<organism evidence="2 3">
    <name type="scientific">Tetradesmus obliquus</name>
    <name type="common">Green alga</name>
    <name type="synonym">Acutodesmus obliquus</name>
    <dbReference type="NCBI Taxonomy" id="3088"/>
    <lineage>
        <taxon>Eukaryota</taxon>
        <taxon>Viridiplantae</taxon>
        <taxon>Chlorophyta</taxon>
        <taxon>core chlorophytes</taxon>
        <taxon>Chlorophyceae</taxon>
        <taxon>CS clade</taxon>
        <taxon>Sphaeropleales</taxon>
        <taxon>Scenedesmaceae</taxon>
        <taxon>Tetradesmus</taxon>
    </lineage>
</organism>
<feature type="compositionally biased region" description="Low complexity" evidence="1">
    <location>
        <begin position="17"/>
        <end position="32"/>
    </location>
</feature>
<reference evidence="2 3" key="1">
    <citation type="submission" date="2016-10" db="EMBL/GenBank/DDBJ databases">
        <authorList>
            <person name="Cai Z."/>
        </authorList>
    </citation>
    <scope>NUCLEOTIDE SEQUENCE [LARGE SCALE GENOMIC DNA]</scope>
</reference>
<dbReference type="AlphaFoldDB" id="A0A383V5S0"/>
<evidence type="ECO:0000256" key="1">
    <source>
        <dbReference type="SAM" id="MobiDB-lite"/>
    </source>
</evidence>
<protein>
    <recommendedName>
        <fullName evidence="4">GPI inositol-deacylase</fullName>
    </recommendedName>
</protein>
<dbReference type="PANTHER" id="PTHR47909">
    <property type="entry name" value="ALPHA/BETA-HYDROLASES SUPERFAMILY PROTEIN"/>
    <property type="match status" value="1"/>
</dbReference>
<proteinExistence type="predicted"/>
<keyword evidence="3" id="KW-1185">Reference proteome</keyword>
<dbReference type="Gene3D" id="3.40.50.1820">
    <property type="entry name" value="alpha/beta hydrolase"/>
    <property type="match status" value="1"/>
</dbReference>
<name>A0A383V5S0_TETOB</name>
<evidence type="ECO:0000313" key="2">
    <source>
        <dbReference type="EMBL" id="SZX60955.1"/>
    </source>
</evidence>
<dbReference type="SUPFAM" id="SSF53474">
    <property type="entry name" value="alpha/beta-Hydrolases"/>
    <property type="match status" value="1"/>
</dbReference>
<dbReference type="STRING" id="3088.A0A383V5S0"/>
<feature type="compositionally biased region" description="Low complexity" evidence="1">
    <location>
        <begin position="299"/>
        <end position="322"/>
    </location>
</feature>
<feature type="region of interest" description="Disordered" evidence="1">
    <location>
        <begin position="1"/>
        <end position="35"/>
    </location>
</feature>
<dbReference type="Proteomes" id="UP000256970">
    <property type="component" value="Unassembled WGS sequence"/>
</dbReference>
<feature type="compositionally biased region" description="Polar residues" evidence="1">
    <location>
        <begin position="1"/>
        <end position="11"/>
    </location>
</feature>
<gene>
    <name evidence="2" type="ORF">BQ4739_LOCUS1494</name>
</gene>
<evidence type="ECO:0000313" key="3">
    <source>
        <dbReference type="Proteomes" id="UP000256970"/>
    </source>
</evidence>
<dbReference type="EMBL" id="FNXT01000115">
    <property type="protein sequence ID" value="SZX60955.1"/>
    <property type="molecule type" value="Genomic_DNA"/>
</dbReference>
<dbReference type="InterPro" id="IPR029058">
    <property type="entry name" value="AB_hydrolase_fold"/>
</dbReference>